<comment type="similarity">
    <text evidence="1 6">Belongs to the sigma-70 factor family. ECF subfamily.</text>
</comment>
<dbReference type="EMBL" id="CP002048">
    <property type="protein sequence ID" value="ADI02716.1"/>
    <property type="molecule type" value="Genomic_DNA"/>
</dbReference>
<evidence type="ECO:0000259" key="8">
    <source>
        <dbReference type="Pfam" id="PF08281"/>
    </source>
</evidence>
<organism evidence="9 10">
    <name type="scientific">Syntrophothermus lipocalidus (strain DSM 12680 / TGB-C1)</name>
    <dbReference type="NCBI Taxonomy" id="643648"/>
    <lineage>
        <taxon>Bacteria</taxon>
        <taxon>Bacillati</taxon>
        <taxon>Bacillota</taxon>
        <taxon>Clostridia</taxon>
        <taxon>Eubacteriales</taxon>
        <taxon>Syntrophomonadaceae</taxon>
        <taxon>Syntrophothermus</taxon>
    </lineage>
</organism>
<evidence type="ECO:0000256" key="1">
    <source>
        <dbReference type="ARBA" id="ARBA00010641"/>
    </source>
</evidence>
<dbReference type="RefSeq" id="WP_013176118.1">
    <property type="nucleotide sequence ID" value="NC_014220.1"/>
</dbReference>
<reference evidence="10" key="1">
    <citation type="journal article" date="2010" name="Stand. Genomic Sci.">
        <title>Complete genome sequence of Syntrophothermus lipocalidus type strain (TGB-C1T).</title>
        <authorList>
            <consortium name="US DOE Joint Genome Institute (JGI-PGF)"/>
            <person name="Djao O."/>
            <person name="Zhang X."/>
            <person name="Lucas S."/>
            <person name="Lapidus A."/>
            <person name="Glavina Del Rio T."/>
            <person name="Nolan M."/>
            <person name="Tice H."/>
            <person name="Cheng J."/>
            <person name="Han C."/>
            <person name="Tapia R."/>
            <person name="Goodwin L."/>
            <person name="Pitluck S."/>
            <person name="Liolios K."/>
            <person name="Ivanova N."/>
            <person name="Mavromatis K."/>
            <person name="Mikhailova N."/>
            <person name="Ovchinnikova G."/>
            <person name="Pati A."/>
            <person name="Brambilla E."/>
            <person name="Chen A."/>
            <person name="Palaniappan K."/>
            <person name="Land M."/>
            <person name="Hauser L."/>
            <person name="Chang Y."/>
            <person name="Jeffries C."/>
            <person name="Rohde M."/>
            <person name="Sikorski J."/>
            <person name="Spring S."/>
            <person name="Goker M."/>
            <person name="Detter J."/>
            <person name="Woyke T."/>
            <person name="Bristow J."/>
            <person name="Eisen J."/>
            <person name="Markowitz V."/>
            <person name="Hugenholtz P."/>
            <person name="Kyrpides N."/>
            <person name="Klenk H."/>
        </authorList>
    </citation>
    <scope>NUCLEOTIDE SEQUENCE [LARGE SCALE GENOMIC DNA]</scope>
    <source>
        <strain evidence="10">DSM 12680 / TGB-C1</strain>
    </source>
</reference>
<feature type="domain" description="RNA polymerase sigma-70 region 2" evidence="7">
    <location>
        <begin position="26"/>
        <end position="92"/>
    </location>
</feature>
<evidence type="ECO:0000256" key="2">
    <source>
        <dbReference type="ARBA" id="ARBA00023015"/>
    </source>
</evidence>
<proteinExistence type="inferred from homology"/>
<dbReference type="Pfam" id="PF08281">
    <property type="entry name" value="Sigma70_r4_2"/>
    <property type="match status" value="1"/>
</dbReference>
<dbReference type="InterPro" id="IPR000838">
    <property type="entry name" value="RNA_pol_sigma70_ECF_CS"/>
</dbReference>
<evidence type="ECO:0000256" key="5">
    <source>
        <dbReference type="ARBA" id="ARBA00023163"/>
    </source>
</evidence>
<dbReference type="CDD" id="cd06171">
    <property type="entry name" value="Sigma70_r4"/>
    <property type="match status" value="1"/>
</dbReference>
<evidence type="ECO:0000313" key="9">
    <source>
        <dbReference type="EMBL" id="ADI02716.1"/>
    </source>
</evidence>
<reference evidence="9 10" key="2">
    <citation type="journal article" date="2010" name="Stand. Genomic Sci.">
        <title>Complete genome sequence of Syntrophothermus lipocalidus type strain (TGB-C1).</title>
        <authorList>
            <person name="Djao O.D."/>
            <person name="Zhang X."/>
            <person name="Lucas S."/>
            <person name="Lapidus A."/>
            <person name="Del Rio T.G."/>
            <person name="Nolan M."/>
            <person name="Tice H."/>
            <person name="Cheng J.F."/>
            <person name="Han C."/>
            <person name="Tapia R."/>
            <person name="Goodwin L."/>
            <person name="Pitluck S."/>
            <person name="Liolios K."/>
            <person name="Ivanova N."/>
            <person name="Mavromatis K."/>
            <person name="Mikhailova N."/>
            <person name="Ovchinnikova G."/>
            <person name="Pati A."/>
            <person name="Brambilla E."/>
            <person name="Chen A."/>
            <person name="Palaniappan K."/>
            <person name="Land M."/>
            <person name="Hauser L."/>
            <person name="Chang Y.J."/>
            <person name="Jeffries C.D."/>
            <person name="Rohde M."/>
            <person name="Sikorski J."/>
            <person name="Spring S."/>
            <person name="Goker M."/>
            <person name="Detter J.C."/>
            <person name="Woyke T."/>
            <person name="Bristow J."/>
            <person name="Eisen J.A."/>
            <person name="Markowitz V."/>
            <person name="Hugenholtz P."/>
            <person name="Kyrpides N.C."/>
            <person name="Klenk H.P."/>
        </authorList>
    </citation>
    <scope>NUCLEOTIDE SEQUENCE [LARGE SCALE GENOMIC DNA]</scope>
    <source>
        <strain evidence="10">DSM 12680 / TGB-C1</strain>
    </source>
</reference>
<dbReference type="eggNOG" id="COG1595">
    <property type="taxonomic scope" value="Bacteria"/>
</dbReference>
<protein>
    <recommendedName>
        <fullName evidence="6">RNA polymerase sigma factor</fullName>
    </recommendedName>
</protein>
<dbReference type="PROSITE" id="PS01063">
    <property type="entry name" value="SIGMA70_ECF"/>
    <property type="match status" value="1"/>
</dbReference>
<keyword evidence="10" id="KW-1185">Reference proteome</keyword>
<dbReference type="PANTHER" id="PTHR43133">
    <property type="entry name" value="RNA POLYMERASE ECF-TYPE SIGMA FACTO"/>
    <property type="match status" value="1"/>
</dbReference>
<dbReference type="InterPro" id="IPR013324">
    <property type="entry name" value="RNA_pol_sigma_r3/r4-like"/>
</dbReference>
<dbReference type="SUPFAM" id="SSF88659">
    <property type="entry name" value="Sigma3 and sigma4 domains of RNA polymerase sigma factors"/>
    <property type="match status" value="1"/>
</dbReference>
<dbReference type="InterPro" id="IPR014284">
    <property type="entry name" value="RNA_pol_sigma-70_dom"/>
</dbReference>
<evidence type="ECO:0000256" key="3">
    <source>
        <dbReference type="ARBA" id="ARBA00023082"/>
    </source>
</evidence>
<dbReference type="AlphaFoldDB" id="D7CPT8"/>
<dbReference type="InterPro" id="IPR036388">
    <property type="entry name" value="WH-like_DNA-bd_sf"/>
</dbReference>
<dbReference type="NCBIfam" id="TIGR02937">
    <property type="entry name" value="sigma70-ECF"/>
    <property type="match status" value="1"/>
</dbReference>
<dbReference type="HOGENOM" id="CLU_047691_3_0_9"/>
<dbReference type="Gene3D" id="1.10.1740.10">
    <property type="match status" value="1"/>
</dbReference>
<name>D7CPT8_SYNLT</name>
<dbReference type="InterPro" id="IPR013249">
    <property type="entry name" value="RNA_pol_sigma70_r4_t2"/>
</dbReference>
<dbReference type="Gene3D" id="1.10.10.10">
    <property type="entry name" value="Winged helix-like DNA-binding domain superfamily/Winged helix DNA-binding domain"/>
    <property type="match status" value="1"/>
</dbReference>
<dbReference type="InterPro" id="IPR013325">
    <property type="entry name" value="RNA_pol_sigma_r2"/>
</dbReference>
<dbReference type="InterPro" id="IPR007627">
    <property type="entry name" value="RNA_pol_sigma70_r2"/>
</dbReference>
<gene>
    <name evidence="9" type="ordered locus">Slip_1965</name>
</gene>
<accession>D7CPT8</accession>
<keyword evidence="3 6" id="KW-0731">Sigma factor</keyword>
<dbReference type="GO" id="GO:0016987">
    <property type="term" value="F:sigma factor activity"/>
    <property type="evidence" value="ECO:0007669"/>
    <property type="project" value="UniProtKB-KW"/>
</dbReference>
<keyword evidence="4 6" id="KW-0238">DNA-binding</keyword>
<dbReference type="GO" id="GO:0006352">
    <property type="term" value="P:DNA-templated transcription initiation"/>
    <property type="evidence" value="ECO:0007669"/>
    <property type="project" value="InterPro"/>
</dbReference>
<dbReference type="GO" id="GO:0006950">
    <property type="term" value="P:response to stress"/>
    <property type="evidence" value="ECO:0007669"/>
    <property type="project" value="UniProtKB-ARBA"/>
</dbReference>
<dbReference type="STRING" id="643648.Slip_1965"/>
<keyword evidence="2 6" id="KW-0805">Transcription regulation</keyword>
<evidence type="ECO:0000313" key="10">
    <source>
        <dbReference type="Proteomes" id="UP000000378"/>
    </source>
</evidence>
<sequence>MGKYNNEAKDLVKKAQAGDLRAFEKLVISYQDKVFSQCYRLTGNYDDAQDLAQEVFVRAYRGIGSFRSDADLGTWLYRIAVNQYLNSRRREKDNVISLDEPVDTGDGEVARQVAAAAEDPLEEVERGELRELVLAGLARLPAEFRAALTLREFEGLSYEEIAEVMNCSVGTVRSRLNRARKALRDFLGPQIKD</sequence>
<evidence type="ECO:0000259" key="7">
    <source>
        <dbReference type="Pfam" id="PF04542"/>
    </source>
</evidence>
<dbReference type="KEGG" id="slp:Slip_1965"/>
<dbReference type="Pfam" id="PF04542">
    <property type="entry name" value="Sigma70_r2"/>
    <property type="match status" value="1"/>
</dbReference>
<feature type="domain" description="RNA polymerase sigma factor 70 region 4 type 2" evidence="8">
    <location>
        <begin position="131"/>
        <end position="183"/>
    </location>
</feature>
<dbReference type="SUPFAM" id="SSF88946">
    <property type="entry name" value="Sigma2 domain of RNA polymerase sigma factors"/>
    <property type="match status" value="1"/>
</dbReference>
<dbReference type="InterPro" id="IPR039425">
    <property type="entry name" value="RNA_pol_sigma-70-like"/>
</dbReference>
<evidence type="ECO:0000256" key="4">
    <source>
        <dbReference type="ARBA" id="ARBA00023125"/>
    </source>
</evidence>
<keyword evidence="5 6" id="KW-0804">Transcription</keyword>
<dbReference type="PANTHER" id="PTHR43133:SF8">
    <property type="entry name" value="RNA POLYMERASE SIGMA FACTOR HI_1459-RELATED"/>
    <property type="match status" value="1"/>
</dbReference>
<dbReference type="Proteomes" id="UP000000378">
    <property type="component" value="Chromosome"/>
</dbReference>
<dbReference type="GO" id="GO:0003677">
    <property type="term" value="F:DNA binding"/>
    <property type="evidence" value="ECO:0007669"/>
    <property type="project" value="UniProtKB-KW"/>
</dbReference>
<evidence type="ECO:0000256" key="6">
    <source>
        <dbReference type="RuleBase" id="RU000716"/>
    </source>
</evidence>